<evidence type="ECO:0000313" key="2">
    <source>
        <dbReference type="EMBL" id="KZV92807.1"/>
    </source>
</evidence>
<keyword evidence="2" id="KW-0223">Dioxygenase</keyword>
<feature type="compositionally biased region" description="Low complexity" evidence="1">
    <location>
        <begin position="184"/>
        <end position="199"/>
    </location>
</feature>
<proteinExistence type="predicted"/>
<dbReference type="Gene3D" id="2.60.130.10">
    <property type="entry name" value="Aromatic compound dioxygenase"/>
    <property type="match status" value="1"/>
</dbReference>
<organism evidence="2 3">
    <name type="scientific">Exidia glandulosa HHB12029</name>
    <dbReference type="NCBI Taxonomy" id="1314781"/>
    <lineage>
        <taxon>Eukaryota</taxon>
        <taxon>Fungi</taxon>
        <taxon>Dikarya</taxon>
        <taxon>Basidiomycota</taxon>
        <taxon>Agaricomycotina</taxon>
        <taxon>Agaricomycetes</taxon>
        <taxon>Auriculariales</taxon>
        <taxon>Exidiaceae</taxon>
        <taxon>Exidia</taxon>
    </lineage>
</organism>
<keyword evidence="2" id="KW-0560">Oxidoreductase</keyword>
<feature type="region of interest" description="Disordered" evidence="1">
    <location>
        <begin position="144"/>
        <end position="214"/>
    </location>
</feature>
<dbReference type="EMBL" id="KV426001">
    <property type="protein sequence ID" value="KZV92807.1"/>
    <property type="molecule type" value="Genomic_DNA"/>
</dbReference>
<dbReference type="OrthoDB" id="121380at2759"/>
<name>A0A165I2K7_EXIGL</name>
<dbReference type="Proteomes" id="UP000077266">
    <property type="component" value="Unassembled WGS sequence"/>
</dbReference>
<feature type="region of interest" description="Disordered" evidence="1">
    <location>
        <begin position="359"/>
        <end position="380"/>
    </location>
</feature>
<dbReference type="GO" id="GO:0016702">
    <property type="term" value="F:oxidoreductase activity, acting on single donors with incorporation of molecular oxygen, incorporation of two atoms of oxygen"/>
    <property type="evidence" value="ECO:0007669"/>
    <property type="project" value="InterPro"/>
</dbReference>
<accession>A0A165I2K7</accession>
<evidence type="ECO:0000313" key="3">
    <source>
        <dbReference type="Proteomes" id="UP000077266"/>
    </source>
</evidence>
<dbReference type="InParanoid" id="A0A165I2K7"/>
<dbReference type="STRING" id="1314781.A0A165I2K7"/>
<dbReference type="PANTHER" id="PTHR34315">
    <property type="match status" value="1"/>
</dbReference>
<dbReference type="PANTHER" id="PTHR34315:SF1">
    <property type="entry name" value="INTRADIOL RING-CLEAVAGE DIOXYGENASES DOMAIN-CONTAINING PROTEIN-RELATED"/>
    <property type="match status" value="1"/>
</dbReference>
<dbReference type="GO" id="GO:0005506">
    <property type="term" value="F:iron ion binding"/>
    <property type="evidence" value="ECO:0007669"/>
    <property type="project" value="InterPro"/>
</dbReference>
<dbReference type="InterPro" id="IPR015889">
    <property type="entry name" value="Intradiol_dOase_core"/>
</dbReference>
<protein>
    <submittedName>
        <fullName evidence="2">Aromatic compound dioxygenase</fullName>
    </submittedName>
</protein>
<sequence>MLPLLLLIASAFAHGPDPDDVSLYRRNNLVERDSIQKRCGATLYGIHKRRLARRGALGPERRDAPSSAALCSMTPELTEGPYHVNNELYRQNVTDGQAGLPLTLHVTFMDVETCEIAPNLWMEIWAANATGFYSGFTISSLGGGGGGGPPGGGNGTGGPPGGGPSGSGGPSGTGAPSGTGTASGGASTTTSLSPLSGADSGTGGGPGGQNATDNLTFLRGVTQADDKGEATMYTLVPGWYTGRAVHIHIRVFNGSSVAENGTFVSSSGVAHHTGQLFFKQDLLDDIAKLAPYTQNPLAYANATTNEEDGIYPYSSIGGYDPDLETEMLGDDLSDGLEGHIVITINGSYVSPEVATAYYNPSSNGTDSSSNSTDTSSDSGTSAARRQFSLFGFF</sequence>
<dbReference type="AlphaFoldDB" id="A0A165I2K7"/>
<feature type="compositionally biased region" description="Low complexity" evidence="1">
    <location>
        <begin position="361"/>
        <end position="380"/>
    </location>
</feature>
<keyword evidence="3" id="KW-1185">Reference proteome</keyword>
<reference evidence="2 3" key="1">
    <citation type="journal article" date="2016" name="Mol. Biol. Evol.">
        <title>Comparative Genomics of Early-Diverging Mushroom-Forming Fungi Provides Insights into the Origins of Lignocellulose Decay Capabilities.</title>
        <authorList>
            <person name="Nagy L.G."/>
            <person name="Riley R."/>
            <person name="Tritt A."/>
            <person name="Adam C."/>
            <person name="Daum C."/>
            <person name="Floudas D."/>
            <person name="Sun H."/>
            <person name="Yadav J.S."/>
            <person name="Pangilinan J."/>
            <person name="Larsson K.H."/>
            <person name="Matsuura K."/>
            <person name="Barry K."/>
            <person name="Labutti K."/>
            <person name="Kuo R."/>
            <person name="Ohm R.A."/>
            <person name="Bhattacharya S.S."/>
            <person name="Shirouzu T."/>
            <person name="Yoshinaga Y."/>
            <person name="Martin F.M."/>
            <person name="Grigoriev I.V."/>
            <person name="Hibbett D.S."/>
        </authorList>
    </citation>
    <scope>NUCLEOTIDE SEQUENCE [LARGE SCALE GENOMIC DNA]</scope>
    <source>
        <strain evidence="2 3">HHB12029</strain>
    </source>
</reference>
<feature type="compositionally biased region" description="Gly residues" evidence="1">
    <location>
        <begin position="144"/>
        <end position="183"/>
    </location>
</feature>
<evidence type="ECO:0000256" key="1">
    <source>
        <dbReference type="SAM" id="MobiDB-lite"/>
    </source>
</evidence>
<gene>
    <name evidence="2" type="ORF">EXIGLDRAFT_717991</name>
</gene>
<dbReference type="SUPFAM" id="SSF49482">
    <property type="entry name" value="Aromatic compound dioxygenase"/>
    <property type="match status" value="1"/>
</dbReference>